<dbReference type="RefSeq" id="WP_111321799.1">
    <property type="nucleotide sequence ID" value="NZ_BIFX01000003.1"/>
</dbReference>
<dbReference type="EMBL" id="QKUF01000006">
    <property type="protein sequence ID" value="PZW31119.1"/>
    <property type="molecule type" value="Genomic_DNA"/>
</dbReference>
<proteinExistence type="inferred from homology"/>
<protein>
    <recommendedName>
        <fullName evidence="2">Protein argonaute</fullName>
    </recommendedName>
</protein>
<dbReference type="GO" id="GO:0003676">
    <property type="term" value="F:nucleic acid binding"/>
    <property type="evidence" value="ECO:0007669"/>
    <property type="project" value="InterPro"/>
</dbReference>
<dbReference type="AlphaFoldDB" id="A0A326U7G5"/>
<evidence type="ECO:0000256" key="1">
    <source>
        <dbReference type="ARBA" id="ARBA00035012"/>
    </source>
</evidence>
<dbReference type="Proteomes" id="UP000248806">
    <property type="component" value="Unassembled WGS sequence"/>
</dbReference>
<sequence>MQMKPVVISELFPVQPQAIPELLAYELQTADEELAAIGGKLPYRLKKAFSGRWAWSTPYIVTDTPVEDIQAFVETLRNDPSEAFASLLALQPVPGWQPTPQAQADFAARALWPELRDDVDAALARFAHNLNRTLVTRECEVRGWTIWGQPALSISIRSRLQTIYDLQSYLKNVDSADAILHFMVADRASTMQGTVMDIVGPVAEHRERLLAFKPKERSKRFIEQAADDEIVVRIYTHRRTYDYVARALRILARPADYERLGIDPEQAEAALRLTPAGSSTMLEEVVRIGRKRGLLGPAYSSQRHSASFLDTADLHFTPTVRVGQNHTCEVSALQEQIQQYGVYKHASLKKPVAIGVLNALPDSPYRKFLEKLHQTLRLYRVPARYNGVASLQTFSRKSLEEALHYLHERGADLILALLPDEPGREAEQWGLADLFTALTIALGVSGQIVHQATLTHGENAIALSILNKLGGTPHALGTPLSYTDMVVGFDVARPTSKQPDDEIPMTAISRIFRNTGEFLRYELCSIKGEETIPDAIQALFPATLFQGKRVVIHRDGPFRGNEKQALQAWGAHIQAQFLSVEILRTGIPHLYGVELSADELSADRQAQAIHPSAGCALKLDEQQALLVTAQPSAQEAPVEPLHIRTEPPLSIEQALHSVLSFTLLHADVQTRSRFPVTIHYSDIFASLLLRGIKPVQKQEAFPF</sequence>
<evidence type="ECO:0000256" key="2">
    <source>
        <dbReference type="ARBA" id="ARBA00035032"/>
    </source>
</evidence>
<accession>A0A326U7G5</accession>
<dbReference type="SMART" id="SM00950">
    <property type="entry name" value="Piwi"/>
    <property type="match status" value="1"/>
</dbReference>
<dbReference type="Gene3D" id="3.40.50.2300">
    <property type="match status" value="1"/>
</dbReference>
<gene>
    <name evidence="4" type="ORF">EI42_02216</name>
</gene>
<comment type="similarity">
    <text evidence="1">Belongs to the argonaute family. Long pAgo subfamily.</text>
</comment>
<dbReference type="OrthoDB" id="436401at2"/>
<dbReference type="InterPro" id="IPR003165">
    <property type="entry name" value="Piwi"/>
</dbReference>
<evidence type="ECO:0000259" key="3">
    <source>
        <dbReference type="SMART" id="SM00950"/>
    </source>
</evidence>
<name>A0A326U7G5_THEHA</name>
<dbReference type="Gene3D" id="3.30.420.10">
    <property type="entry name" value="Ribonuclease H-like superfamily/Ribonuclease H"/>
    <property type="match status" value="1"/>
</dbReference>
<comment type="caution">
    <text evidence="4">The sequence shown here is derived from an EMBL/GenBank/DDBJ whole genome shotgun (WGS) entry which is preliminary data.</text>
</comment>
<evidence type="ECO:0000313" key="4">
    <source>
        <dbReference type="EMBL" id="PZW31119.1"/>
    </source>
</evidence>
<feature type="domain" description="Piwi" evidence="3">
    <location>
        <begin position="413"/>
        <end position="693"/>
    </location>
</feature>
<dbReference type="SUPFAM" id="SSF53098">
    <property type="entry name" value="Ribonuclease H-like"/>
    <property type="match status" value="1"/>
</dbReference>
<evidence type="ECO:0000313" key="5">
    <source>
        <dbReference type="Proteomes" id="UP000248806"/>
    </source>
</evidence>
<keyword evidence="5" id="KW-1185">Reference proteome</keyword>
<reference evidence="4 5" key="1">
    <citation type="submission" date="2018-06" db="EMBL/GenBank/DDBJ databases">
        <title>Genomic Encyclopedia of Archaeal and Bacterial Type Strains, Phase II (KMG-II): from individual species to whole genera.</title>
        <authorList>
            <person name="Goeker M."/>
        </authorList>
    </citation>
    <scope>NUCLEOTIDE SEQUENCE [LARGE SCALE GENOMIC DNA]</scope>
    <source>
        <strain evidence="4 5">ATCC BAA-1881</strain>
    </source>
</reference>
<dbReference type="InterPro" id="IPR012337">
    <property type="entry name" value="RNaseH-like_sf"/>
</dbReference>
<organism evidence="4 5">
    <name type="scientific">Thermosporothrix hazakensis</name>
    <dbReference type="NCBI Taxonomy" id="644383"/>
    <lineage>
        <taxon>Bacteria</taxon>
        <taxon>Bacillati</taxon>
        <taxon>Chloroflexota</taxon>
        <taxon>Ktedonobacteria</taxon>
        <taxon>Ktedonobacterales</taxon>
        <taxon>Thermosporotrichaceae</taxon>
        <taxon>Thermosporothrix</taxon>
    </lineage>
</organism>
<dbReference type="InterPro" id="IPR036397">
    <property type="entry name" value="RNaseH_sf"/>
</dbReference>